<dbReference type="GO" id="GO:0003676">
    <property type="term" value="F:nucleic acid binding"/>
    <property type="evidence" value="ECO:0007669"/>
    <property type="project" value="InterPro"/>
</dbReference>
<protein>
    <submittedName>
        <fullName evidence="5">Ribonuclease H-like domain-containing protein</fullName>
    </submittedName>
</protein>
<feature type="compositionally biased region" description="Basic and acidic residues" evidence="3">
    <location>
        <begin position="1307"/>
        <end position="1316"/>
    </location>
</feature>
<keyword evidence="1" id="KW-0479">Metal-binding</keyword>
<dbReference type="SUPFAM" id="SSF56672">
    <property type="entry name" value="DNA/RNA polymerases"/>
    <property type="match status" value="1"/>
</dbReference>
<dbReference type="Pfam" id="PF13976">
    <property type="entry name" value="gag_pre-integrs"/>
    <property type="match status" value="1"/>
</dbReference>
<dbReference type="InterPro" id="IPR013103">
    <property type="entry name" value="RVT_2"/>
</dbReference>
<dbReference type="CDD" id="cd09272">
    <property type="entry name" value="RNase_HI_RT_Ty1"/>
    <property type="match status" value="2"/>
</dbReference>
<dbReference type="InterPro" id="IPR036397">
    <property type="entry name" value="RNaseH_sf"/>
</dbReference>
<dbReference type="PANTHER" id="PTHR42648">
    <property type="entry name" value="TRANSPOSASE, PUTATIVE-RELATED"/>
    <property type="match status" value="1"/>
</dbReference>
<comment type="caution">
    <text evidence="5">The sequence shown here is derived from an EMBL/GenBank/DDBJ whole genome shotgun (WGS) entry which is preliminary data.</text>
</comment>
<sequence>MRPFGCHVTILNTLDPLGKFDGKADEGFLIGYSISKSGPTWLFDIDTLTKPMNYQPVLAGNQPNSSAGIQEHSDADKAGERNVQQYVLFPLWSSGSKDPQNIDDVTTFEVKEPEFEVKEPESAVHVSPSSSANSKKHDDKTKREAKGKSHVKLSIGFRNLSQEFEDFYDNSINEVNAAITLIPVVGQISTNSTNTFSAAGPFNTVVSLTLGKSSYVDPSQYPDDLICQLWKTLLILMMKKMLEEGIYYEEVFAPVARIEAIRLFLAYASFIGFIVYQMDVKSAFLYGTIKEEVYVCQPSGFKDPDYPDKVYKVVKALYRLHQAPRAWKSTTGGCQFLGCSLISWQRKKQTVVATSSTEAEYVAATSCCTQVLWIQNQLLDYGMDECLALANLGASINLMPLSVWNKLSLPELSPTCMNLELADRSISRPVGVAEYIFVKVGTFHFPVDFVVIDFDADPRVPLILRRSFLKTKRALIDVFEGELTLRVCKDAITINLDQTLRYLANYNDITVNQIDVIDMACEEYSQEVLGFSDMIASGNPTPYYDPIVSTSSPALTPFGDSDFLLEEVDVFLALQDDPTSLDVDQSYFDPEGDIHKTDKSSIDEPPAVKLKDLPPHLEYAFLEVDEKLPIIIAKDLSDEEKTALITVLKSHKRAIAWNSPTLRPVAPTTVEQRLARKNELKARGTLLMALPDKHQLRFNIHKNAKTLMEAIEKRFVGNKDTKKVAEAYQSTRNSWRISLSKRYYFEVLKKPTHIMENLYPNLEEQDRFRRSNTNESMSAVANVSATSTKVLVFALPNVDSLSDAVIYSFFARSNGTTSIGFDMSKVECYNCHRRRNFVRECRSPKDNRNKETQRRNVPVETSMSNALVSQCDGVGIYDWSFQTKEEPTNYTLISFTSSSSSSSDNKSNRPSAPINEDWVSNSDDESAAANLNTDIPKTRGHGNSKNRKACFVCKSLTHLIKDFLSSNFKLPNEYHVLLSVPRENNMYNVDLKNIVPSGDLTCLFAKATLDKSNLWHRRLGHINFKTTNKLGKGNLVRGLPSKSFENNYTCVACKKGNQHKASCKSKPIGSVSQPLQRFTWVFFLATKDENSPILKTFIIGIENQLSLKVKIIRSNNGTEFKNQDLNQFCRMKVIKMEFSVAITPQQNGIPESKNKTLIEDTRTMLANSLLPIPFWAEVVNTACYVQNRVLVTKPHNKTPYELVLGRTHSIGFMRPFDYHVTILNTLNPLESGPTWLFDIDTLIKSRNYQPVLASNQPNSSASIQEHSNPDKAGERNVQQYVLFLLWSSSSKDPQNTDDVTTFEVKEPEFEVKEPESAVHVSPSSSAKSKKHDDKTKREAKGKSHVELSIGFRNLSEEFEDFSDNSINEVNAAITPIPVVGQISTKSTNTFSAAGPFNTVVSLTLGKSLYVDPSQYPDDLYMPTLEDIAYFDDEEDVGAKADFSNLETNIIMDVKSAFLYETIKEEVYVCQPPGFEDPDYPDKVYKVVTALYGLHQAPRAWSMLMTYGKSGSTPIDTEKPLLKDPDGEDMDVHTYSDYARASLDRKSTTGGCQFLGCRLISWQRKKQTVVATLSTKAEYVATASCCTQVLWIQNQLLDYGGILLLEAFLNDDPSSPPPNQRNYLPQVRKELKICEDKTDKSSIDEPPTVELKDLPPHLEYAFLEVDDKLPIIIAKDLSNEEKTALITVLKSHKRAIAWNSPTLREVLKLLDAGLIYPISDSPWVSPVHCVPKKGGFTVVENEENKLHLTRLVLGLNNVLISCMLMLFSFGVDAVEDFKEYALRDYYC</sequence>
<dbReference type="Pfam" id="PF07727">
    <property type="entry name" value="RVT_2"/>
    <property type="match status" value="2"/>
</dbReference>
<evidence type="ECO:0000313" key="5">
    <source>
        <dbReference type="EMBL" id="GEX24113.1"/>
    </source>
</evidence>
<dbReference type="GO" id="GO:0046872">
    <property type="term" value="F:metal ion binding"/>
    <property type="evidence" value="ECO:0007669"/>
    <property type="project" value="UniProtKB-KW"/>
</dbReference>
<dbReference type="Gene3D" id="3.30.420.10">
    <property type="entry name" value="Ribonuclease H-like superfamily/Ribonuclease H"/>
    <property type="match status" value="1"/>
</dbReference>
<dbReference type="CDD" id="cd00303">
    <property type="entry name" value="retropepsin_like"/>
    <property type="match status" value="1"/>
</dbReference>
<dbReference type="InterPro" id="IPR001584">
    <property type="entry name" value="Integrase_cat-core"/>
</dbReference>
<keyword evidence="2" id="KW-0378">Hydrolase</keyword>
<evidence type="ECO:0000256" key="1">
    <source>
        <dbReference type="ARBA" id="ARBA00022723"/>
    </source>
</evidence>
<dbReference type="InterPro" id="IPR039537">
    <property type="entry name" value="Retrotran_Ty1/copia-like"/>
</dbReference>
<dbReference type="Gene3D" id="3.10.10.10">
    <property type="entry name" value="HIV Type 1 Reverse Transcriptase, subunit A, domain 1"/>
    <property type="match status" value="1"/>
</dbReference>
<name>A0A699H3U6_TANCI</name>
<feature type="domain" description="Integrase catalytic" evidence="4">
    <location>
        <begin position="1036"/>
        <end position="1207"/>
    </location>
</feature>
<dbReference type="GO" id="GO:0015074">
    <property type="term" value="P:DNA integration"/>
    <property type="evidence" value="ECO:0007669"/>
    <property type="project" value="InterPro"/>
</dbReference>
<feature type="region of interest" description="Disordered" evidence="3">
    <location>
        <begin position="113"/>
        <end position="147"/>
    </location>
</feature>
<feature type="region of interest" description="Disordered" evidence="3">
    <location>
        <begin position="895"/>
        <end position="925"/>
    </location>
</feature>
<proteinExistence type="predicted"/>
<dbReference type="InterPro" id="IPR025724">
    <property type="entry name" value="GAG-pre-integrase_dom"/>
</dbReference>
<feature type="compositionally biased region" description="Basic and acidic residues" evidence="3">
    <location>
        <begin position="113"/>
        <end position="122"/>
    </location>
</feature>
<dbReference type="InterPro" id="IPR043502">
    <property type="entry name" value="DNA/RNA_pol_sf"/>
</dbReference>
<dbReference type="EMBL" id="BKCJ010097065">
    <property type="protein sequence ID" value="GEX24113.1"/>
    <property type="molecule type" value="Genomic_DNA"/>
</dbReference>
<dbReference type="PROSITE" id="PS50994">
    <property type="entry name" value="INTEGRASE"/>
    <property type="match status" value="1"/>
</dbReference>
<feature type="compositionally biased region" description="Basic and acidic residues" evidence="3">
    <location>
        <begin position="135"/>
        <end position="147"/>
    </location>
</feature>
<dbReference type="InterPro" id="IPR021109">
    <property type="entry name" value="Peptidase_aspartic_dom_sf"/>
</dbReference>
<evidence type="ECO:0000259" key="4">
    <source>
        <dbReference type="PROSITE" id="PS50994"/>
    </source>
</evidence>
<feature type="region of interest" description="Disordered" evidence="3">
    <location>
        <begin position="1307"/>
        <end position="1341"/>
    </location>
</feature>
<dbReference type="GO" id="GO:0016787">
    <property type="term" value="F:hydrolase activity"/>
    <property type="evidence" value="ECO:0007669"/>
    <property type="project" value="UniProtKB-KW"/>
</dbReference>
<dbReference type="InterPro" id="IPR012337">
    <property type="entry name" value="RNaseH-like_sf"/>
</dbReference>
<feature type="compositionally biased region" description="Low complexity" evidence="3">
    <location>
        <begin position="1317"/>
        <end position="1326"/>
    </location>
</feature>
<evidence type="ECO:0000256" key="3">
    <source>
        <dbReference type="SAM" id="MobiDB-lite"/>
    </source>
</evidence>
<reference evidence="5" key="1">
    <citation type="journal article" date="2019" name="Sci. Rep.">
        <title>Draft genome of Tanacetum cinerariifolium, the natural source of mosquito coil.</title>
        <authorList>
            <person name="Yamashiro T."/>
            <person name="Shiraishi A."/>
            <person name="Satake H."/>
            <person name="Nakayama K."/>
        </authorList>
    </citation>
    <scope>NUCLEOTIDE SEQUENCE</scope>
</reference>
<dbReference type="Gene3D" id="2.40.70.10">
    <property type="entry name" value="Acid Proteases"/>
    <property type="match status" value="1"/>
</dbReference>
<dbReference type="SUPFAM" id="SSF53098">
    <property type="entry name" value="Ribonuclease H-like"/>
    <property type="match status" value="1"/>
</dbReference>
<evidence type="ECO:0000256" key="2">
    <source>
        <dbReference type="ARBA" id="ARBA00022801"/>
    </source>
</evidence>
<feature type="compositionally biased region" description="Basic and acidic residues" evidence="3">
    <location>
        <begin position="1330"/>
        <end position="1341"/>
    </location>
</feature>
<dbReference type="PANTHER" id="PTHR42648:SF32">
    <property type="entry name" value="RIBONUCLEASE H-LIKE DOMAIN, GAG-PRE-INTEGRASE DOMAIN PROTEIN-RELATED"/>
    <property type="match status" value="1"/>
</dbReference>
<feature type="region of interest" description="Disordered" evidence="3">
    <location>
        <begin position="56"/>
        <end position="75"/>
    </location>
</feature>
<gene>
    <name evidence="5" type="ORF">Tci_296088</name>
</gene>
<accession>A0A699H3U6</accession>
<organism evidence="5">
    <name type="scientific">Tanacetum cinerariifolium</name>
    <name type="common">Dalmatian daisy</name>
    <name type="synonym">Chrysanthemum cinerariifolium</name>
    <dbReference type="NCBI Taxonomy" id="118510"/>
    <lineage>
        <taxon>Eukaryota</taxon>
        <taxon>Viridiplantae</taxon>
        <taxon>Streptophyta</taxon>
        <taxon>Embryophyta</taxon>
        <taxon>Tracheophyta</taxon>
        <taxon>Spermatophyta</taxon>
        <taxon>Magnoliopsida</taxon>
        <taxon>eudicotyledons</taxon>
        <taxon>Gunneridae</taxon>
        <taxon>Pentapetalae</taxon>
        <taxon>asterids</taxon>
        <taxon>campanulids</taxon>
        <taxon>Asterales</taxon>
        <taxon>Asteraceae</taxon>
        <taxon>Asteroideae</taxon>
        <taxon>Anthemideae</taxon>
        <taxon>Anthemidinae</taxon>
        <taxon>Tanacetum</taxon>
    </lineage>
</organism>